<keyword evidence="2" id="KW-1185">Reference proteome</keyword>
<comment type="caution">
    <text evidence="1">The sequence shown here is derived from an EMBL/GenBank/DDBJ whole genome shotgun (WGS) entry which is preliminary data.</text>
</comment>
<evidence type="ECO:0000313" key="2">
    <source>
        <dbReference type="Proteomes" id="UP000619761"/>
    </source>
</evidence>
<name>A0ABQ3AP23_9GAMM</name>
<proteinExistence type="predicted"/>
<gene>
    <name evidence="1" type="ORF">GCM10011613_00410</name>
</gene>
<dbReference type="EMBL" id="BMYZ01000001">
    <property type="protein sequence ID" value="GGY60999.1"/>
    <property type="molecule type" value="Genomic_DNA"/>
</dbReference>
<sequence length="50" mass="5634">MIGVPSLNSASAQHEKIAIFELEDGDEWMRFKKGRAGFDPDFSCETIVFL</sequence>
<organism evidence="1 2">
    <name type="scientific">Cellvibrio zantedeschiae</name>
    <dbReference type="NCBI Taxonomy" id="1237077"/>
    <lineage>
        <taxon>Bacteria</taxon>
        <taxon>Pseudomonadati</taxon>
        <taxon>Pseudomonadota</taxon>
        <taxon>Gammaproteobacteria</taxon>
        <taxon>Cellvibrionales</taxon>
        <taxon>Cellvibrionaceae</taxon>
        <taxon>Cellvibrio</taxon>
    </lineage>
</organism>
<evidence type="ECO:0000313" key="1">
    <source>
        <dbReference type="EMBL" id="GGY60999.1"/>
    </source>
</evidence>
<reference evidence="2" key="1">
    <citation type="journal article" date="2019" name="Int. J. Syst. Evol. Microbiol.">
        <title>The Global Catalogue of Microorganisms (GCM) 10K type strain sequencing project: providing services to taxonomists for standard genome sequencing and annotation.</title>
        <authorList>
            <consortium name="The Broad Institute Genomics Platform"/>
            <consortium name="The Broad Institute Genome Sequencing Center for Infectious Disease"/>
            <person name="Wu L."/>
            <person name="Ma J."/>
        </authorList>
    </citation>
    <scope>NUCLEOTIDE SEQUENCE [LARGE SCALE GENOMIC DNA]</scope>
    <source>
        <strain evidence="2">KCTC 32239</strain>
    </source>
</reference>
<dbReference type="Proteomes" id="UP000619761">
    <property type="component" value="Unassembled WGS sequence"/>
</dbReference>
<protein>
    <submittedName>
        <fullName evidence="1">Uncharacterized protein</fullName>
    </submittedName>
</protein>
<accession>A0ABQ3AP23</accession>